<evidence type="ECO:0000256" key="1">
    <source>
        <dbReference type="SAM" id="Phobius"/>
    </source>
</evidence>
<accession>A0A8T3YQ79</accession>
<evidence type="ECO:0000313" key="2">
    <source>
        <dbReference type="EMBL" id="MBI4210901.1"/>
    </source>
</evidence>
<dbReference type="EMBL" id="JACQPB010000048">
    <property type="protein sequence ID" value="MBI4210901.1"/>
    <property type="molecule type" value="Genomic_DNA"/>
</dbReference>
<dbReference type="Proteomes" id="UP000732298">
    <property type="component" value="Unassembled WGS sequence"/>
</dbReference>
<evidence type="ECO:0000313" key="3">
    <source>
        <dbReference type="Proteomes" id="UP000732298"/>
    </source>
</evidence>
<proteinExistence type="predicted"/>
<keyword evidence="1" id="KW-0812">Transmembrane</keyword>
<organism evidence="2 3">
    <name type="scientific">Candidatus Iainarchaeum sp</name>
    <dbReference type="NCBI Taxonomy" id="3101447"/>
    <lineage>
        <taxon>Archaea</taxon>
        <taxon>Candidatus Iainarchaeota</taxon>
        <taxon>Candidatus Iainarchaeia</taxon>
        <taxon>Candidatus Iainarchaeales</taxon>
        <taxon>Candidatus Iainarchaeaceae</taxon>
        <taxon>Candidatus Iainarchaeum</taxon>
    </lineage>
</organism>
<comment type="caution">
    <text evidence="2">The sequence shown here is derived from an EMBL/GenBank/DDBJ whole genome shotgun (WGS) entry which is preliminary data.</text>
</comment>
<gene>
    <name evidence="2" type="ORF">HY544_05370</name>
</gene>
<keyword evidence="1" id="KW-1133">Transmembrane helix</keyword>
<dbReference type="AlphaFoldDB" id="A0A8T3YQ79"/>
<sequence>RGVVILLILALALVSASLVSAAASIQAYTNEPVYSAGTSGYLNVKVTNSGPDAMLDGYLVVAFLSLEPRANQFSEEVYRGVHLRVGEAGDYRVNLSIPGSAPAGVYRAEIYLKDGRSAVVGWPWSYISPAIVYFRVNSSASAPQVSISRNSTVVCGVLSGVDGCYPSQFGPTVQAGFIVKSRVAVSSASARQLIIDMDVYEWDDTLGEKPVYSISKPVSVSEGISEFPVDFAAPSKPTAYVVRIGVFDGAELLSLYRNRLVVAGSGARIVELSADRPAYKAGETANLKAVFVGPADGISNVSGRLSLKFLNKGGKVLAESGKDFSFGRVAHDITGANADANMDDAVLTFNVKEALGEFSVVAEAVSEGMVIDSYTIASKSSSFAPLIASASLVFSSDQSFKESKDSFVEGTPVYVLLKISDENGKLVYGVPATGYYTNGPSNVGPIDLSTVQELRLEAGSYNFTAEYPGGRVSKVINATPFQFRKPGFNFLGLWPYLAGLLVAALTAFIGARLLSRRPPAIPAKVQSRKKRVR</sequence>
<feature type="transmembrane region" description="Helical" evidence="1">
    <location>
        <begin position="493"/>
        <end position="514"/>
    </location>
</feature>
<protein>
    <submittedName>
        <fullName evidence="2">Uncharacterized protein</fullName>
    </submittedName>
</protein>
<feature type="non-terminal residue" evidence="2">
    <location>
        <position position="1"/>
    </location>
</feature>
<name>A0A8T3YQ79_9ARCH</name>
<reference evidence="2" key="1">
    <citation type="submission" date="2020-07" db="EMBL/GenBank/DDBJ databases">
        <title>Huge and variable diversity of episymbiotic CPR bacteria and DPANN archaea in groundwater ecosystems.</title>
        <authorList>
            <person name="He C.Y."/>
            <person name="Keren R."/>
            <person name="Whittaker M."/>
            <person name="Farag I.F."/>
            <person name="Doudna J."/>
            <person name="Cate J.H.D."/>
            <person name="Banfield J.F."/>
        </authorList>
    </citation>
    <scope>NUCLEOTIDE SEQUENCE</scope>
    <source>
        <strain evidence="2">NC_groundwater_1296_Ag_S-0.2um_52_80</strain>
    </source>
</reference>
<keyword evidence="1" id="KW-0472">Membrane</keyword>